<dbReference type="GO" id="GO:0051539">
    <property type="term" value="F:4 iron, 4 sulfur cluster binding"/>
    <property type="evidence" value="ECO:0007669"/>
    <property type="project" value="UniProtKB-UniRule"/>
</dbReference>
<dbReference type="GO" id="GO:0070475">
    <property type="term" value="P:rRNA base methylation"/>
    <property type="evidence" value="ECO:0007669"/>
    <property type="project" value="UniProtKB-UniRule"/>
</dbReference>
<feature type="active site" description="S-methylcysteine intermediate" evidence="12">
    <location>
        <position position="349"/>
    </location>
</feature>
<dbReference type="InterPro" id="IPR027492">
    <property type="entry name" value="RNA_MTrfase_RlmN"/>
</dbReference>
<dbReference type="Gene3D" id="1.10.150.530">
    <property type="match status" value="1"/>
</dbReference>
<evidence type="ECO:0000313" key="15">
    <source>
        <dbReference type="EMBL" id="SFZ77031.1"/>
    </source>
</evidence>
<comment type="subcellular location">
    <subcellularLocation>
        <location evidence="1 12">Cytoplasm</location>
    </subcellularLocation>
</comment>
<accession>A0A1K2HJT3</accession>
<dbReference type="PANTHER" id="PTHR30544:SF5">
    <property type="entry name" value="RADICAL SAM CORE DOMAIN-CONTAINING PROTEIN"/>
    <property type="match status" value="1"/>
</dbReference>
<keyword evidence="17" id="KW-1185">Reference proteome</keyword>
<evidence type="ECO:0000259" key="13">
    <source>
        <dbReference type="PROSITE" id="PS51918"/>
    </source>
</evidence>
<dbReference type="Proteomes" id="UP000218979">
    <property type="component" value="Unassembled WGS sequence"/>
</dbReference>
<dbReference type="PANTHER" id="PTHR30544">
    <property type="entry name" value="23S RRNA METHYLTRANSFERASE"/>
    <property type="match status" value="1"/>
</dbReference>
<keyword evidence="4 12" id="KW-0698">rRNA processing</keyword>
<dbReference type="SFLD" id="SFLDS00029">
    <property type="entry name" value="Radical_SAM"/>
    <property type="match status" value="1"/>
</dbReference>
<dbReference type="SUPFAM" id="SSF102114">
    <property type="entry name" value="Radical SAM enzymes"/>
    <property type="match status" value="1"/>
</dbReference>
<proteinExistence type="inferred from homology"/>
<dbReference type="EC" id="2.1.1.192" evidence="12"/>
<keyword evidence="6 12" id="KW-0808">Transferase</keyword>
<evidence type="ECO:0000256" key="5">
    <source>
        <dbReference type="ARBA" id="ARBA00022603"/>
    </source>
</evidence>
<dbReference type="GO" id="GO:0070040">
    <property type="term" value="F:rRNA (adenine(2503)-C2-)-methyltransferase activity"/>
    <property type="evidence" value="ECO:0007669"/>
    <property type="project" value="UniProtKB-UniRule"/>
</dbReference>
<keyword evidence="2 12" id="KW-0004">4Fe-4S</keyword>
<dbReference type="InterPro" id="IPR004383">
    <property type="entry name" value="rRNA_lsu_MTrfase_RlmN/Cfr"/>
</dbReference>
<comment type="caution">
    <text evidence="12">Lacks conserved residue(s) required for the propagation of feature annotation.</text>
</comment>
<dbReference type="STRING" id="1122154.SAMN02746068_02170"/>
<keyword evidence="12" id="KW-1015">Disulfide bond</keyword>
<dbReference type="OrthoDB" id="9793973at2"/>
<dbReference type="PROSITE" id="PS51918">
    <property type="entry name" value="RADICAL_SAM"/>
    <property type="match status" value="1"/>
</dbReference>
<dbReference type="Gene3D" id="3.20.20.70">
    <property type="entry name" value="Aldolase class I"/>
    <property type="match status" value="1"/>
</dbReference>
<evidence type="ECO:0000313" key="14">
    <source>
        <dbReference type="EMBL" id="PCR99120.1"/>
    </source>
</evidence>
<dbReference type="GO" id="GO:0030488">
    <property type="term" value="P:tRNA methylation"/>
    <property type="evidence" value="ECO:0007669"/>
    <property type="project" value="UniProtKB-UniRule"/>
</dbReference>
<keyword evidence="5 12" id="KW-0489">Methyltransferase</keyword>
<dbReference type="GO" id="GO:0005737">
    <property type="term" value="C:cytoplasm"/>
    <property type="evidence" value="ECO:0007669"/>
    <property type="project" value="UniProtKB-SubCell"/>
</dbReference>
<reference evidence="15 16" key="2">
    <citation type="submission" date="2016-11" db="EMBL/GenBank/DDBJ databases">
        <authorList>
            <person name="Jaros S."/>
            <person name="Januszkiewicz K."/>
            <person name="Wedrychowicz H."/>
        </authorList>
    </citation>
    <scope>NUCLEOTIDE SEQUENCE [LARGE SCALE GENOMIC DNA]</scope>
    <source>
        <strain evidence="15 16">DSM 22330</strain>
    </source>
</reference>
<dbReference type="NCBIfam" id="TIGR00048">
    <property type="entry name" value="rRNA_mod_RlmN"/>
    <property type="match status" value="1"/>
</dbReference>
<sequence>MTKTIQNDITKPSIYNLTRDQLINWAVENGAKKFRATQIWDWLYKKRVQSFDEMTNIAKDFIEILKDNFVLNPLKQRLVQEAKDGTVKYLFELPDGMLVETVLMRQRYGLSVCVTTQVGCNIGCTFCASGLIKKQRDLTAGEITAQIMLVQKYFDERGLEERVSHVVVMGIGEPFDNYDNVINFIKTINDDNGLAIGARHITVSTSGLAPKIREFAETGLQINLAISLHAPNNDVRTSIMRINRQFPIEKLFEAIDYYIEVTNRRVTFEYIMLSGVNDRPEHARELVALLKDKKKLVYVNLIPYNPVSEHDQYSRSSKDDVLKFYDILKKGGINCVIRQEHGTDIDAACGQLRSKTMKSDQKKTQPDTKAFDAVTVGFETKIK</sequence>
<comment type="similarity">
    <text evidence="12">Belongs to the radical SAM superfamily. RlmN family.</text>
</comment>
<evidence type="ECO:0000256" key="11">
    <source>
        <dbReference type="ARBA" id="ARBA00023014"/>
    </source>
</evidence>
<dbReference type="Pfam" id="PF21016">
    <property type="entry name" value="RlmN_N"/>
    <property type="match status" value="1"/>
</dbReference>
<keyword evidence="9 12" id="KW-0479">Metal-binding</keyword>
<comment type="catalytic activity">
    <reaction evidence="12">
        <text>adenosine(37) in tRNA + 2 reduced [2Fe-2S]-[ferredoxin] + 2 S-adenosyl-L-methionine = 2-methyladenosine(37) in tRNA + 5'-deoxyadenosine + L-methionine + 2 oxidized [2Fe-2S]-[ferredoxin] + S-adenosyl-L-homocysteine</text>
        <dbReference type="Rhea" id="RHEA:43332"/>
        <dbReference type="Rhea" id="RHEA-COMP:10000"/>
        <dbReference type="Rhea" id="RHEA-COMP:10001"/>
        <dbReference type="Rhea" id="RHEA-COMP:10162"/>
        <dbReference type="Rhea" id="RHEA-COMP:10485"/>
        <dbReference type="ChEBI" id="CHEBI:17319"/>
        <dbReference type="ChEBI" id="CHEBI:33737"/>
        <dbReference type="ChEBI" id="CHEBI:33738"/>
        <dbReference type="ChEBI" id="CHEBI:57844"/>
        <dbReference type="ChEBI" id="CHEBI:57856"/>
        <dbReference type="ChEBI" id="CHEBI:59789"/>
        <dbReference type="ChEBI" id="CHEBI:74411"/>
        <dbReference type="ChEBI" id="CHEBI:74497"/>
        <dbReference type="EC" id="2.1.1.192"/>
    </reaction>
</comment>
<dbReference type="RefSeq" id="WP_072353690.1">
    <property type="nucleotide sequence ID" value="NZ_FPKS01000029.1"/>
</dbReference>
<feature type="binding site" evidence="12">
    <location>
        <position position="120"/>
    </location>
    <ligand>
        <name>[4Fe-4S] cluster</name>
        <dbReference type="ChEBI" id="CHEBI:49883"/>
        <note>4Fe-4S-S-AdoMet</note>
    </ligand>
</feature>
<feature type="binding site" evidence="12">
    <location>
        <position position="204"/>
    </location>
    <ligand>
        <name>S-adenosyl-L-methionine</name>
        <dbReference type="ChEBI" id="CHEBI:59789"/>
    </ligand>
</feature>
<dbReference type="FunFam" id="3.20.20.70:FF:000014">
    <property type="entry name" value="Probable dual-specificity RNA methyltransferase RlmN"/>
    <property type="match status" value="1"/>
</dbReference>
<dbReference type="GO" id="GO:0002935">
    <property type="term" value="F:tRNA (adenine(37)-C2)-methyltransferase activity"/>
    <property type="evidence" value="ECO:0007669"/>
    <property type="project" value="UniProtKB-UniRule"/>
</dbReference>
<dbReference type="GO" id="GO:0000049">
    <property type="term" value="F:tRNA binding"/>
    <property type="evidence" value="ECO:0007669"/>
    <property type="project" value="UniProtKB-UniRule"/>
</dbReference>
<dbReference type="InterPro" id="IPR048641">
    <property type="entry name" value="RlmN_N"/>
</dbReference>
<feature type="binding site" evidence="12">
    <location>
        <position position="124"/>
    </location>
    <ligand>
        <name>[4Fe-4S] cluster</name>
        <dbReference type="ChEBI" id="CHEBI:49883"/>
        <note>4Fe-4S-S-AdoMet</note>
    </ligand>
</feature>
<organism evidence="15 16">
    <name type="scientific">Pseudolactococcus chungangensis CAU 28 = DSM 22330</name>
    <dbReference type="NCBI Taxonomy" id="1122154"/>
    <lineage>
        <taxon>Bacteria</taxon>
        <taxon>Bacillati</taxon>
        <taxon>Bacillota</taxon>
        <taxon>Bacilli</taxon>
        <taxon>Lactobacillales</taxon>
        <taxon>Streptococcaceae</taxon>
        <taxon>Pseudolactococcus</taxon>
    </lineage>
</organism>
<keyword evidence="10 12" id="KW-0408">Iron</keyword>
<feature type="binding site" evidence="12">
    <location>
        <begin position="227"/>
        <end position="229"/>
    </location>
    <ligand>
        <name>S-adenosyl-L-methionine</name>
        <dbReference type="ChEBI" id="CHEBI:59789"/>
    </ligand>
</feature>
<dbReference type="EMBL" id="FPKS01000029">
    <property type="protein sequence ID" value="SFZ77031.1"/>
    <property type="molecule type" value="Genomic_DNA"/>
</dbReference>
<dbReference type="CDD" id="cd01335">
    <property type="entry name" value="Radical_SAM"/>
    <property type="match status" value="1"/>
</dbReference>
<dbReference type="GO" id="GO:0019843">
    <property type="term" value="F:rRNA binding"/>
    <property type="evidence" value="ECO:0007669"/>
    <property type="project" value="UniProtKB-UniRule"/>
</dbReference>
<feature type="domain" description="Radical SAM core" evidence="13">
    <location>
        <begin position="106"/>
        <end position="344"/>
    </location>
</feature>
<protein>
    <recommendedName>
        <fullName evidence="12">Probable dual-specificity RNA methyltransferase RlmN</fullName>
        <ecNumber evidence="12">2.1.1.192</ecNumber>
    </recommendedName>
    <alternativeName>
        <fullName evidence="12">23S rRNA (adenine(2503)-C(2))-methyltransferase</fullName>
    </alternativeName>
    <alternativeName>
        <fullName evidence="12">23S rRNA m2A2503 methyltransferase</fullName>
    </alternativeName>
    <alternativeName>
        <fullName evidence="12">Ribosomal RNA large subunit methyltransferase N</fullName>
    </alternativeName>
    <alternativeName>
        <fullName evidence="12">tRNA (adenine(37)-C(2))-methyltransferase</fullName>
    </alternativeName>
    <alternativeName>
        <fullName evidence="12">tRNA m2A37 methyltransferase</fullName>
    </alternativeName>
</protein>
<evidence type="ECO:0000313" key="17">
    <source>
        <dbReference type="Proteomes" id="UP000218979"/>
    </source>
</evidence>
<evidence type="ECO:0000256" key="6">
    <source>
        <dbReference type="ARBA" id="ARBA00022679"/>
    </source>
</evidence>
<dbReference type="InterPro" id="IPR013785">
    <property type="entry name" value="Aldolase_TIM"/>
</dbReference>
<evidence type="ECO:0000313" key="16">
    <source>
        <dbReference type="Proteomes" id="UP000185655"/>
    </source>
</evidence>
<evidence type="ECO:0000256" key="9">
    <source>
        <dbReference type="ARBA" id="ARBA00022723"/>
    </source>
</evidence>
<dbReference type="PIRSF" id="PIRSF006004">
    <property type="entry name" value="CHP00048"/>
    <property type="match status" value="1"/>
</dbReference>
<keyword evidence="7 12" id="KW-0949">S-adenosyl-L-methionine</keyword>
<comment type="miscellaneous">
    <text evidence="12">Reaction proceeds by a ping-pong mechanism involving intermediate methylation of a conserved cysteine residue.</text>
</comment>
<dbReference type="InterPro" id="IPR040072">
    <property type="entry name" value="Methyltransferase_A"/>
</dbReference>
<dbReference type="Pfam" id="PF04055">
    <property type="entry name" value="Radical_SAM"/>
    <property type="match status" value="1"/>
</dbReference>
<dbReference type="SFLD" id="SFLDF00275">
    <property type="entry name" value="adenosine_C2_methyltransferase"/>
    <property type="match status" value="1"/>
</dbReference>
<dbReference type="InterPro" id="IPR007197">
    <property type="entry name" value="rSAM"/>
</dbReference>
<feature type="active site" description="Proton acceptor" evidence="12">
    <location>
        <position position="100"/>
    </location>
</feature>
<gene>
    <name evidence="12" type="primary">rlmN</name>
    <name evidence="14" type="ORF">RR45_GL001634</name>
    <name evidence="15" type="ORF">SAMN02746068_02170</name>
</gene>
<dbReference type="GO" id="GO:0046872">
    <property type="term" value="F:metal ion binding"/>
    <property type="evidence" value="ECO:0007669"/>
    <property type="project" value="UniProtKB-KW"/>
</dbReference>
<dbReference type="SFLD" id="SFLDG01062">
    <property type="entry name" value="methyltransferase_(Class_A)"/>
    <property type="match status" value="1"/>
</dbReference>
<keyword evidence="8 12" id="KW-0819">tRNA processing</keyword>
<comment type="catalytic activity">
    <reaction evidence="12">
        <text>adenosine(2503) in 23S rRNA + 2 reduced [2Fe-2S]-[ferredoxin] + 2 S-adenosyl-L-methionine = 2-methyladenosine(2503) in 23S rRNA + 5'-deoxyadenosine + L-methionine + 2 oxidized [2Fe-2S]-[ferredoxin] + S-adenosyl-L-homocysteine</text>
        <dbReference type="Rhea" id="RHEA:42916"/>
        <dbReference type="Rhea" id="RHEA-COMP:10000"/>
        <dbReference type="Rhea" id="RHEA-COMP:10001"/>
        <dbReference type="Rhea" id="RHEA-COMP:10152"/>
        <dbReference type="Rhea" id="RHEA-COMP:10282"/>
        <dbReference type="ChEBI" id="CHEBI:17319"/>
        <dbReference type="ChEBI" id="CHEBI:33737"/>
        <dbReference type="ChEBI" id="CHEBI:33738"/>
        <dbReference type="ChEBI" id="CHEBI:57844"/>
        <dbReference type="ChEBI" id="CHEBI:57856"/>
        <dbReference type="ChEBI" id="CHEBI:59789"/>
        <dbReference type="ChEBI" id="CHEBI:74411"/>
        <dbReference type="ChEBI" id="CHEBI:74497"/>
        <dbReference type="EC" id="2.1.1.192"/>
    </reaction>
</comment>
<dbReference type="HAMAP" id="MF_01849">
    <property type="entry name" value="RNA_methyltr_RlmN"/>
    <property type="match status" value="1"/>
</dbReference>
<feature type="binding site" evidence="12">
    <location>
        <position position="127"/>
    </location>
    <ligand>
        <name>[4Fe-4S] cluster</name>
        <dbReference type="ChEBI" id="CHEBI:49883"/>
        <note>4Fe-4S-S-AdoMet</note>
    </ligand>
</feature>
<dbReference type="InterPro" id="IPR058240">
    <property type="entry name" value="rSAM_sf"/>
</dbReference>
<evidence type="ECO:0000256" key="1">
    <source>
        <dbReference type="ARBA" id="ARBA00004496"/>
    </source>
</evidence>
<dbReference type="AlphaFoldDB" id="A0A1K2HJT3"/>
<name>A0A1K2HJT3_9LACT</name>
<evidence type="ECO:0000256" key="3">
    <source>
        <dbReference type="ARBA" id="ARBA00022490"/>
    </source>
</evidence>
<dbReference type="Proteomes" id="UP000185655">
    <property type="component" value="Unassembled WGS sequence"/>
</dbReference>
<evidence type="ECO:0000256" key="7">
    <source>
        <dbReference type="ARBA" id="ARBA00022691"/>
    </source>
</evidence>
<evidence type="ECO:0000256" key="4">
    <source>
        <dbReference type="ARBA" id="ARBA00022552"/>
    </source>
</evidence>
<reference evidence="14 17" key="1">
    <citation type="submission" date="2014-12" db="EMBL/GenBank/DDBJ databases">
        <title>Draft genome sequences of 10 type strains of Lactococcus.</title>
        <authorList>
            <person name="Sun Z."/>
            <person name="Zhong Z."/>
            <person name="Liu W."/>
            <person name="Zhang W."/>
            <person name="Zhang H."/>
        </authorList>
    </citation>
    <scope>NUCLEOTIDE SEQUENCE [LARGE SCALE GENOMIC DNA]</scope>
    <source>
        <strain evidence="14 17">DSM 22330</strain>
    </source>
</reference>
<feature type="binding site" evidence="12">
    <location>
        <begin position="172"/>
        <end position="173"/>
    </location>
    <ligand>
        <name>S-adenosyl-L-methionine</name>
        <dbReference type="ChEBI" id="CHEBI:59789"/>
    </ligand>
</feature>
<keyword evidence="3 12" id="KW-0963">Cytoplasm</keyword>
<comment type="function">
    <text evidence="12">Specifically methylates position 2 of adenine 2503 in 23S rRNA and position 2 of adenine 37 in tRNAs.</text>
</comment>
<evidence type="ECO:0000256" key="10">
    <source>
        <dbReference type="ARBA" id="ARBA00023004"/>
    </source>
</evidence>
<evidence type="ECO:0000256" key="2">
    <source>
        <dbReference type="ARBA" id="ARBA00022485"/>
    </source>
</evidence>
<feature type="binding site" evidence="12">
    <location>
        <position position="305"/>
    </location>
    <ligand>
        <name>S-adenosyl-L-methionine</name>
        <dbReference type="ChEBI" id="CHEBI:59789"/>
    </ligand>
</feature>
<comment type="cofactor">
    <cofactor evidence="12">
        <name>[4Fe-4S] cluster</name>
        <dbReference type="ChEBI" id="CHEBI:49883"/>
    </cofactor>
    <text evidence="12">Binds 1 [4Fe-4S] cluster. The cluster is coordinated with 3 cysteines and an exchangeable S-adenosyl-L-methionine.</text>
</comment>
<dbReference type="EMBL" id="JXJT01000045">
    <property type="protein sequence ID" value="PCR99120.1"/>
    <property type="molecule type" value="Genomic_DNA"/>
</dbReference>
<evidence type="ECO:0000256" key="8">
    <source>
        <dbReference type="ARBA" id="ARBA00022694"/>
    </source>
</evidence>
<evidence type="ECO:0000256" key="12">
    <source>
        <dbReference type="HAMAP-Rule" id="MF_01849"/>
    </source>
</evidence>
<keyword evidence="11 12" id="KW-0411">Iron-sulfur</keyword>